<feature type="compositionally biased region" description="Low complexity" evidence="1">
    <location>
        <begin position="7"/>
        <end position="16"/>
    </location>
</feature>
<protein>
    <submittedName>
        <fullName evidence="2">Uncharacterized protein</fullName>
    </submittedName>
</protein>
<reference evidence="2" key="1">
    <citation type="submission" date="2014-09" db="EMBL/GenBank/DDBJ databases">
        <authorList>
            <person name="Magalhaes I.L.F."/>
            <person name="Oliveira U."/>
            <person name="Santos F.R."/>
            <person name="Vidigal T.H.D.A."/>
            <person name="Brescovit A.D."/>
            <person name="Santos A.J."/>
        </authorList>
    </citation>
    <scope>NUCLEOTIDE SEQUENCE</scope>
    <source>
        <tissue evidence="2">Shoot tissue taken approximately 20 cm above the soil surface</tissue>
    </source>
</reference>
<reference evidence="2" key="2">
    <citation type="journal article" date="2015" name="Data Brief">
        <title>Shoot transcriptome of the giant reed, Arundo donax.</title>
        <authorList>
            <person name="Barrero R.A."/>
            <person name="Guerrero F.D."/>
            <person name="Moolhuijzen P."/>
            <person name="Goolsby J.A."/>
            <person name="Tidwell J."/>
            <person name="Bellgard S.E."/>
            <person name="Bellgard M.I."/>
        </authorList>
    </citation>
    <scope>NUCLEOTIDE SEQUENCE</scope>
    <source>
        <tissue evidence="2">Shoot tissue taken approximately 20 cm above the soil surface</tissue>
    </source>
</reference>
<proteinExistence type="predicted"/>
<organism evidence="2">
    <name type="scientific">Arundo donax</name>
    <name type="common">Giant reed</name>
    <name type="synonym">Donax arundinaceus</name>
    <dbReference type="NCBI Taxonomy" id="35708"/>
    <lineage>
        <taxon>Eukaryota</taxon>
        <taxon>Viridiplantae</taxon>
        <taxon>Streptophyta</taxon>
        <taxon>Embryophyta</taxon>
        <taxon>Tracheophyta</taxon>
        <taxon>Spermatophyta</taxon>
        <taxon>Magnoliopsida</taxon>
        <taxon>Liliopsida</taxon>
        <taxon>Poales</taxon>
        <taxon>Poaceae</taxon>
        <taxon>PACMAD clade</taxon>
        <taxon>Arundinoideae</taxon>
        <taxon>Arundineae</taxon>
        <taxon>Arundo</taxon>
    </lineage>
</organism>
<sequence length="86" mass="9006">MFHSVAVDGSSSVVPGEGVGEGVGDGGEEDEDDDAEDEDVGGDGQEGSHSRASQLLKRGSSSHANSPKKRHRNPMVKIMNKIQANM</sequence>
<dbReference type="AlphaFoldDB" id="A0A0A9CML4"/>
<accession>A0A0A9CML4</accession>
<name>A0A0A9CML4_ARUDO</name>
<feature type="compositionally biased region" description="Acidic residues" evidence="1">
    <location>
        <begin position="26"/>
        <end position="41"/>
    </location>
</feature>
<evidence type="ECO:0000256" key="1">
    <source>
        <dbReference type="SAM" id="MobiDB-lite"/>
    </source>
</evidence>
<feature type="region of interest" description="Disordered" evidence="1">
    <location>
        <begin position="1"/>
        <end position="86"/>
    </location>
</feature>
<evidence type="ECO:0000313" key="2">
    <source>
        <dbReference type="EMBL" id="JAD72767.1"/>
    </source>
</evidence>
<dbReference type="EMBL" id="GBRH01225128">
    <property type="protein sequence ID" value="JAD72767.1"/>
    <property type="molecule type" value="Transcribed_RNA"/>
</dbReference>